<evidence type="ECO:0000313" key="1">
    <source>
        <dbReference type="EMBL" id="KAL1264727.1"/>
    </source>
</evidence>
<reference evidence="1 2" key="1">
    <citation type="submission" date="2023-09" db="EMBL/GenBank/DDBJ databases">
        <authorList>
            <person name="Wang M."/>
        </authorList>
    </citation>
    <scope>NUCLEOTIDE SEQUENCE [LARGE SCALE GENOMIC DNA]</scope>
    <source>
        <strain evidence="1">GT-2023</strain>
        <tissue evidence="1">Liver</tissue>
    </source>
</reference>
<organism evidence="1 2">
    <name type="scientific">Cirrhinus molitorella</name>
    <name type="common">mud carp</name>
    <dbReference type="NCBI Taxonomy" id="172907"/>
    <lineage>
        <taxon>Eukaryota</taxon>
        <taxon>Metazoa</taxon>
        <taxon>Chordata</taxon>
        <taxon>Craniata</taxon>
        <taxon>Vertebrata</taxon>
        <taxon>Euteleostomi</taxon>
        <taxon>Actinopterygii</taxon>
        <taxon>Neopterygii</taxon>
        <taxon>Teleostei</taxon>
        <taxon>Ostariophysi</taxon>
        <taxon>Cypriniformes</taxon>
        <taxon>Cyprinidae</taxon>
        <taxon>Labeoninae</taxon>
        <taxon>Labeonini</taxon>
        <taxon>Cirrhinus</taxon>
    </lineage>
</organism>
<gene>
    <name evidence="1" type="ORF">QQF64_005082</name>
</gene>
<keyword evidence="2" id="KW-1185">Reference proteome</keyword>
<dbReference type="Proteomes" id="UP001558613">
    <property type="component" value="Unassembled WGS sequence"/>
</dbReference>
<name>A0ABR3MI20_9TELE</name>
<dbReference type="EMBL" id="JAYMGO010000012">
    <property type="protein sequence ID" value="KAL1264727.1"/>
    <property type="molecule type" value="Genomic_DNA"/>
</dbReference>
<protein>
    <submittedName>
        <fullName evidence="1">Uncharacterized protein</fullName>
    </submittedName>
</protein>
<sequence>MRENENLPHYLMIEVHKCASGVGGKVSKQTFCPMRTIVTACLRSLVERVLLCSVQGACVCVCVGESSLTPPLQRLGRAERSDWPSQSSRSVRHACASPRCFSHSLSLFDLISHRLHAYYFYYI</sequence>
<proteinExistence type="predicted"/>
<accession>A0ABR3MI20</accession>
<comment type="caution">
    <text evidence="1">The sequence shown here is derived from an EMBL/GenBank/DDBJ whole genome shotgun (WGS) entry which is preliminary data.</text>
</comment>
<evidence type="ECO:0000313" key="2">
    <source>
        <dbReference type="Proteomes" id="UP001558613"/>
    </source>
</evidence>